<dbReference type="Proteomes" id="UP000239273">
    <property type="component" value="Unassembled WGS sequence"/>
</dbReference>
<protein>
    <submittedName>
        <fullName evidence="2">Uncharacterized protein</fullName>
    </submittedName>
</protein>
<feature type="transmembrane region" description="Helical" evidence="1">
    <location>
        <begin position="89"/>
        <end position="105"/>
    </location>
</feature>
<evidence type="ECO:0000313" key="2">
    <source>
        <dbReference type="EMBL" id="PQJ86810.1"/>
    </source>
</evidence>
<gene>
    <name evidence="2" type="ORF">BTO23_11790</name>
</gene>
<dbReference type="RefSeq" id="WP_105063613.1">
    <property type="nucleotide sequence ID" value="NZ_BSOU01000002.1"/>
</dbReference>
<feature type="transmembrane region" description="Helical" evidence="1">
    <location>
        <begin position="34"/>
        <end position="51"/>
    </location>
</feature>
<dbReference type="OrthoDB" id="1376337at2"/>
<feature type="transmembrane region" description="Helical" evidence="1">
    <location>
        <begin position="239"/>
        <end position="262"/>
    </location>
</feature>
<dbReference type="EMBL" id="MSCP01000002">
    <property type="protein sequence ID" value="PQJ86810.1"/>
    <property type="molecule type" value="Genomic_DNA"/>
</dbReference>
<feature type="transmembrane region" description="Helical" evidence="1">
    <location>
        <begin position="63"/>
        <end position="83"/>
    </location>
</feature>
<keyword evidence="1" id="KW-0812">Transmembrane</keyword>
<sequence>MKTILYSPLSNLLFLLICLIYCYGFYLLVQSSIWIAFVLTLILPTIFLPLIQPVDNSNEIKRILLLETGFNLLCFFAVSQWISVEYIDKALVTFFILQASGFMLVQWKKRAYLSLCLSVFLALAIGFWIRGSGQTLLLNDGELLIFGKSAPWQLMIIYGAWLTQLLFVEYRHVLPKMTLVICHIASFSIAVSADDFFHARIITASHLLFLSLCFNFKLREWGGKDFVIAESFSGYVTAARVQCGLSIVLVCVAAISFSGLIIM</sequence>
<feature type="transmembrane region" description="Helical" evidence="1">
    <location>
        <begin position="150"/>
        <end position="168"/>
    </location>
</feature>
<name>A0A2S7X640_9GAMM</name>
<comment type="caution">
    <text evidence="2">The sequence shown here is derived from an EMBL/GenBank/DDBJ whole genome shotgun (WGS) entry which is preliminary data.</text>
</comment>
<keyword evidence="1" id="KW-0472">Membrane</keyword>
<evidence type="ECO:0000313" key="3">
    <source>
        <dbReference type="Proteomes" id="UP000239273"/>
    </source>
</evidence>
<feature type="transmembrane region" description="Helical" evidence="1">
    <location>
        <begin position="112"/>
        <end position="130"/>
    </location>
</feature>
<organism evidence="2 3">
    <name type="scientific">Aliivibrio sifiae</name>
    <dbReference type="NCBI Taxonomy" id="566293"/>
    <lineage>
        <taxon>Bacteria</taxon>
        <taxon>Pseudomonadati</taxon>
        <taxon>Pseudomonadota</taxon>
        <taxon>Gammaproteobacteria</taxon>
        <taxon>Vibrionales</taxon>
        <taxon>Vibrionaceae</taxon>
        <taxon>Aliivibrio</taxon>
    </lineage>
</organism>
<feature type="transmembrane region" description="Helical" evidence="1">
    <location>
        <begin position="12"/>
        <end position="28"/>
    </location>
</feature>
<accession>A0A2S7X640</accession>
<dbReference type="AlphaFoldDB" id="A0A2S7X640"/>
<evidence type="ECO:0000256" key="1">
    <source>
        <dbReference type="SAM" id="Phobius"/>
    </source>
</evidence>
<keyword evidence="1" id="KW-1133">Transmembrane helix</keyword>
<reference evidence="2 3" key="1">
    <citation type="submission" date="2016-12" db="EMBL/GenBank/DDBJ databases">
        <title>Diversity of luminous bacteria.</title>
        <authorList>
            <person name="Yoshizawa S."/>
            <person name="Kogure K."/>
        </authorList>
    </citation>
    <scope>NUCLEOTIDE SEQUENCE [LARGE SCALE GENOMIC DNA]</scope>
    <source>
        <strain evidence="2 3">NBRC 105001</strain>
    </source>
</reference>
<proteinExistence type="predicted"/>